<dbReference type="KEGG" id="cgn:OK18_19070"/>
<organism evidence="1 2">
    <name type="scientific">Chryseobacterium gallinarum</name>
    <dbReference type="NCBI Taxonomy" id="1324352"/>
    <lineage>
        <taxon>Bacteria</taxon>
        <taxon>Pseudomonadati</taxon>
        <taxon>Bacteroidota</taxon>
        <taxon>Flavobacteriia</taxon>
        <taxon>Flavobacteriales</taxon>
        <taxon>Weeksellaceae</taxon>
        <taxon>Chryseobacterium group</taxon>
        <taxon>Chryseobacterium</taxon>
    </lineage>
</organism>
<evidence type="ECO:0000313" key="2">
    <source>
        <dbReference type="Proteomes" id="UP000035213"/>
    </source>
</evidence>
<proteinExistence type="predicted"/>
<dbReference type="PATRIC" id="fig|1324352.5.peg.4006"/>
<sequence length="74" mass="7781">MSLNTGKPILLNDLLEIFTSEASATEKPEESRQRIANKLADAIDKFVRSGEVKVTVATTGTATAQTGTGTGNIT</sequence>
<dbReference type="AlphaFoldDB" id="A0A0G3M6A6"/>
<dbReference type="RefSeq" id="WP_053329029.1">
    <property type="nucleotide sequence ID" value="NZ_CP009928.1"/>
</dbReference>
<dbReference type="STRING" id="1324352.OK18_19070"/>
<dbReference type="Proteomes" id="UP000035213">
    <property type="component" value="Chromosome"/>
</dbReference>
<reference evidence="1 2" key="1">
    <citation type="submission" date="2014-11" db="EMBL/GenBank/DDBJ databases">
        <authorList>
            <person name="Park G.-S."/>
            <person name="Hong S.-J."/>
            <person name="Jung B.K."/>
            <person name="Khan A.R."/>
            <person name="Kwak Y."/>
            <person name="Shin J.-H."/>
        </authorList>
    </citation>
    <scope>NUCLEOTIDE SEQUENCE [LARGE SCALE GENOMIC DNA]</scope>
    <source>
        <strain evidence="1 2">DSM 27622</strain>
    </source>
</reference>
<name>A0A0G3M6A6_CHRGL</name>
<evidence type="ECO:0000313" key="1">
    <source>
        <dbReference type="EMBL" id="AKK74434.1"/>
    </source>
</evidence>
<dbReference type="EMBL" id="CP009928">
    <property type="protein sequence ID" value="AKK74434.1"/>
    <property type="molecule type" value="Genomic_DNA"/>
</dbReference>
<accession>A0A0G3M6A6</accession>
<protein>
    <submittedName>
        <fullName evidence="1">Uncharacterized protein</fullName>
    </submittedName>
</protein>
<dbReference type="OrthoDB" id="1274983at2"/>
<gene>
    <name evidence="1" type="ORF">OK18_19070</name>
</gene>